<evidence type="ECO:0000313" key="2">
    <source>
        <dbReference type="Proteomes" id="UP001408789"/>
    </source>
</evidence>
<gene>
    <name evidence="1" type="ORF">SSX86_019895</name>
</gene>
<dbReference type="PANTHER" id="PTHR33052">
    <property type="entry name" value="DUF4228 DOMAIN PROTEIN-RELATED"/>
    <property type="match status" value="1"/>
</dbReference>
<evidence type="ECO:0000313" key="1">
    <source>
        <dbReference type="EMBL" id="KAK9062706.1"/>
    </source>
</evidence>
<accession>A0AAP0CV54</accession>
<dbReference type="AlphaFoldDB" id="A0AAP0CV54"/>
<keyword evidence="2" id="KW-1185">Reference proteome</keyword>
<reference evidence="1 2" key="1">
    <citation type="submission" date="2024-04" db="EMBL/GenBank/DDBJ databases">
        <title>The reference genome of an endangered Asteraceae, Deinandra increscens subsp. villosa, native to the Central Coast of California.</title>
        <authorList>
            <person name="Guilliams M."/>
            <person name="Hasenstab-Lehman K."/>
            <person name="Meyer R."/>
            <person name="Mcevoy S."/>
        </authorList>
    </citation>
    <scope>NUCLEOTIDE SEQUENCE [LARGE SCALE GENOMIC DNA]</scope>
    <source>
        <tissue evidence="1">Leaf</tissue>
    </source>
</reference>
<organism evidence="1 2">
    <name type="scientific">Deinandra increscens subsp. villosa</name>
    <dbReference type="NCBI Taxonomy" id="3103831"/>
    <lineage>
        <taxon>Eukaryota</taxon>
        <taxon>Viridiplantae</taxon>
        <taxon>Streptophyta</taxon>
        <taxon>Embryophyta</taxon>
        <taxon>Tracheophyta</taxon>
        <taxon>Spermatophyta</taxon>
        <taxon>Magnoliopsida</taxon>
        <taxon>eudicotyledons</taxon>
        <taxon>Gunneridae</taxon>
        <taxon>Pentapetalae</taxon>
        <taxon>asterids</taxon>
        <taxon>campanulids</taxon>
        <taxon>Asterales</taxon>
        <taxon>Asteraceae</taxon>
        <taxon>Asteroideae</taxon>
        <taxon>Heliantheae alliance</taxon>
        <taxon>Madieae</taxon>
        <taxon>Madiinae</taxon>
        <taxon>Deinandra</taxon>
    </lineage>
</organism>
<protein>
    <submittedName>
        <fullName evidence="1">Uncharacterized protein</fullName>
    </submittedName>
</protein>
<dbReference type="EMBL" id="JBCNJP010000019">
    <property type="protein sequence ID" value="KAK9062706.1"/>
    <property type="molecule type" value="Genomic_DNA"/>
</dbReference>
<sequence>MAREESFVKVIYWEGNTKTLTGRRRLAGEIMFEFPESMVCDADHFFIGQAIPALAIDDQLKPGRTYLVLPLNVFSTEIFSVSSLFAFVGFNHERNLADLIKEGPLDYIKGSSGDVLIKVKPEFMTKHLSCRDGNGYDYLENDVVMSDFVADTCLCSTPELKKEYEQLVRPRDQIWSPGLDTISETSKIRY</sequence>
<dbReference type="InterPro" id="IPR025322">
    <property type="entry name" value="PADRE_dom"/>
</dbReference>
<comment type="caution">
    <text evidence="1">The sequence shown here is derived from an EMBL/GenBank/DDBJ whole genome shotgun (WGS) entry which is preliminary data.</text>
</comment>
<dbReference type="Pfam" id="PF14009">
    <property type="entry name" value="PADRE"/>
    <property type="match status" value="1"/>
</dbReference>
<proteinExistence type="predicted"/>
<dbReference type="Proteomes" id="UP001408789">
    <property type="component" value="Unassembled WGS sequence"/>
</dbReference>
<name>A0AAP0CV54_9ASTR</name>